<accession>A0ABU0FJ29</accession>
<name>A0ABU0FJ29_9HYPH</name>
<keyword evidence="2" id="KW-1185">Reference proteome</keyword>
<dbReference type="RefSeq" id="WP_307432015.1">
    <property type="nucleotide sequence ID" value="NZ_JAUSVK010000001.1"/>
</dbReference>
<protein>
    <recommendedName>
        <fullName evidence="3">Lipid A 3-O-deacylase</fullName>
    </recommendedName>
</protein>
<reference evidence="1 2" key="1">
    <citation type="submission" date="2023-07" db="EMBL/GenBank/DDBJ databases">
        <title>Genomic Encyclopedia of Type Strains, Phase IV (KMG-IV): sequencing the most valuable type-strain genomes for metagenomic binning, comparative biology and taxonomic classification.</title>
        <authorList>
            <person name="Goeker M."/>
        </authorList>
    </citation>
    <scope>NUCLEOTIDE SEQUENCE [LARGE SCALE GENOMIC DNA]</scope>
    <source>
        <strain evidence="1 2">DSM 5896</strain>
    </source>
</reference>
<dbReference type="Proteomes" id="UP001237448">
    <property type="component" value="Unassembled WGS sequence"/>
</dbReference>
<dbReference type="Pfam" id="PF09411">
    <property type="entry name" value="PagL"/>
    <property type="match status" value="1"/>
</dbReference>
<proteinExistence type="predicted"/>
<gene>
    <name evidence="1" type="ORF">J3R73_004402</name>
</gene>
<evidence type="ECO:0000313" key="1">
    <source>
        <dbReference type="EMBL" id="MDQ0394610.1"/>
    </source>
</evidence>
<dbReference type="Gene3D" id="2.40.160.20">
    <property type="match status" value="1"/>
</dbReference>
<sequence>MAADLTPPSSPVDNAPFIDEVRLGGMAHAPWSPEAGGVDLNAEVLFAKPWGTADEWWLPRPHVGTTINFDGKTSTVYAGATWQYNITSWAFVEASFGGSLNNGETQDLHNDTNPLGCHALFRESASLGYNLTEHWRIMATAEHSSNAGLCDYNRGLTNYGIRVGYKF</sequence>
<dbReference type="InterPro" id="IPR018550">
    <property type="entry name" value="Lipid-A_deacylase-rel"/>
</dbReference>
<evidence type="ECO:0000313" key="2">
    <source>
        <dbReference type="Proteomes" id="UP001237448"/>
    </source>
</evidence>
<dbReference type="EMBL" id="JAUSVK010000001">
    <property type="protein sequence ID" value="MDQ0394610.1"/>
    <property type="molecule type" value="Genomic_DNA"/>
</dbReference>
<evidence type="ECO:0008006" key="3">
    <source>
        <dbReference type="Google" id="ProtNLM"/>
    </source>
</evidence>
<organism evidence="1 2">
    <name type="scientific">Labrys monachus</name>
    <dbReference type="NCBI Taxonomy" id="217067"/>
    <lineage>
        <taxon>Bacteria</taxon>
        <taxon>Pseudomonadati</taxon>
        <taxon>Pseudomonadota</taxon>
        <taxon>Alphaproteobacteria</taxon>
        <taxon>Hyphomicrobiales</taxon>
        <taxon>Xanthobacteraceae</taxon>
        <taxon>Labrys</taxon>
    </lineage>
</organism>
<comment type="caution">
    <text evidence="1">The sequence shown here is derived from an EMBL/GenBank/DDBJ whole genome shotgun (WGS) entry which is preliminary data.</text>
</comment>